<evidence type="ECO:0000313" key="2">
    <source>
        <dbReference type="Proteomes" id="UP000792457"/>
    </source>
</evidence>
<evidence type="ECO:0000313" key="1">
    <source>
        <dbReference type="EMBL" id="KAG8227431.1"/>
    </source>
</evidence>
<name>A0A8K0K322_LADFU</name>
<sequence length="93" mass="10217">MYRLIRSRLAGRNRMSFGRSVNCYAPVKHGRLRGNRIAGQKDADFSVCGGDRAAGVRGVVGARCAPTSFQSSLHKHAYTSLSMSSIYVYILYA</sequence>
<proteinExistence type="predicted"/>
<dbReference type="Proteomes" id="UP000792457">
    <property type="component" value="Unassembled WGS sequence"/>
</dbReference>
<keyword evidence="2" id="KW-1185">Reference proteome</keyword>
<dbReference type="EMBL" id="KZ308322">
    <property type="protein sequence ID" value="KAG8227431.1"/>
    <property type="molecule type" value="Genomic_DNA"/>
</dbReference>
<reference evidence="1" key="1">
    <citation type="submission" date="2013-04" db="EMBL/GenBank/DDBJ databases">
        <authorList>
            <person name="Qu J."/>
            <person name="Murali S.C."/>
            <person name="Bandaranaike D."/>
            <person name="Bellair M."/>
            <person name="Blankenburg K."/>
            <person name="Chao H."/>
            <person name="Dinh H."/>
            <person name="Doddapaneni H."/>
            <person name="Downs B."/>
            <person name="Dugan-Rocha S."/>
            <person name="Elkadiri S."/>
            <person name="Gnanaolivu R.D."/>
            <person name="Hernandez B."/>
            <person name="Javaid M."/>
            <person name="Jayaseelan J.C."/>
            <person name="Lee S."/>
            <person name="Li M."/>
            <person name="Ming W."/>
            <person name="Munidasa M."/>
            <person name="Muniz J."/>
            <person name="Nguyen L."/>
            <person name="Ongeri F."/>
            <person name="Osuji N."/>
            <person name="Pu L.-L."/>
            <person name="Puazo M."/>
            <person name="Qu C."/>
            <person name="Quiroz J."/>
            <person name="Raj R."/>
            <person name="Weissenberger G."/>
            <person name="Xin Y."/>
            <person name="Zou X."/>
            <person name="Han Y."/>
            <person name="Richards S."/>
            <person name="Worley K."/>
            <person name="Muzny D."/>
            <person name="Gibbs R."/>
        </authorList>
    </citation>
    <scope>NUCLEOTIDE SEQUENCE</scope>
    <source>
        <strain evidence="1">Sampled in the wild</strain>
    </source>
</reference>
<gene>
    <name evidence="1" type="ORF">J437_LFUL000440</name>
</gene>
<dbReference type="AlphaFoldDB" id="A0A8K0K322"/>
<organism evidence="1 2">
    <name type="scientific">Ladona fulva</name>
    <name type="common">Scarce chaser dragonfly</name>
    <name type="synonym">Libellula fulva</name>
    <dbReference type="NCBI Taxonomy" id="123851"/>
    <lineage>
        <taxon>Eukaryota</taxon>
        <taxon>Metazoa</taxon>
        <taxon>Ecdysozoa</taxon>
        <taxon>Arthropoda</taxon>
        <taxon>Hexapoda</taxon>
        <taxon>Insecta</taxon>
        <taxon>Pterygota</taxon>
        <taxon>Palaeoptera</taxon>
        <taxon>Odonata</taxon>
        <taxon>Epiprocta</taxon>
        <taxon>Anisoptera</taxon>
        <taxon>Libelluloidea</taxon>
        <taxon>Libellulidae</taxon>
        <taxon>Ladona</taxon>
    </lineage>
</organism>
<protein>
    <submittedName>
        <fullName evidence="1">Uncharacterized protein</fullName>
    </submittedName>
</protein>
<accession>A0A8K0K322</accession>
<comment type="caution">
    <text evidence="1">The sequence shown here is derived from an EMBL/GenBank/DDBJ whole genome shotgun (WGS) entry which is preliminary data.</text>
</comment>
<reference evidence="1" key="2">
    <citation type="submission" date="2017-10" db="EMBL/GenBank/DDBJ databases">
        <title>Ladona fulva Genome sequencing and assembly.</title>
        <authorList>
            <person name="Murali S."/>
            <person name="Richards S."/>
            <person name="Bandaranaike D."/>
            <person name="Bellair M."/>
            <person name="Blankenburg K."/>
            <person name="Chao H."/>
            <person name="Dinh H."/>
            <person name="Doddapaneni H."/>
            <person name="Dugan-Rocha S."/>
            <person name="Elkadiri S."/>
            <person name="Gnanaolivu R."/>
            <person name="Hernandez B."/>
            <person name="Skinner E."/>
            <person name="Javaid M."/>
            <person name="Lee S."/>
            <person name="Li M."/>
            <person name="Ming W."/>
            <person name="Munidasa M."/>
            <person name="Muniz J."/>
            <person name="Nguyen L."/>
            <person name="Hughes D."/>
            <person name="Osuji N."/>
            <person name="Pu L.-L."/>
            <person name="Puazo M."/>
            <person name="Qu C."/>
            <person name="Quiroz J."/>
            <person name="Raj R."/>
            <person name="Weissenberger G."/>
            <person name="Xin Y."/>
            <person name="Zou X."/>
            <person name="Han Y."/>
            <person name="Worley K."/>
            <person name="Muzny D."/>
            <person name="Gibbs R."/>
        </authorList>
    </citation>
    <scope>NUCLEOTIDE SEQUENCE</scope>
    <source>
        <strain evidence="1">Sampled in the wild</strain>
    </source>
</reference>